<dbReference type="PANTHER" id="PTHR33994:SF25">
    <property type="entry name" value="OS02G0619200 PROTEIN"/>
    <property type="match status" value="1"/>
</dbReference>
<sequence length="204" mass="21441">MYKEDCCFVVAIVTVLCLLAGLGTFIGMDEYRKPRYYAAIDSVSGLDLGRPSSLLDPVFNVTLRVASLGFRHRECIAPGTVVEVSYHGSPLASGAAGQLCARPRGGAGAREESLVAWGRGVRVPGFALDGLAADARQGVQAFDVTLQMPPTDINHHMGKVVTCSARRAGDAGALEAPCDSSDMGQYWLPSPTNLHGGANSTTSN</sequence>
<reference evidence="2 3" key="1">
    <citation type="journal article" date="2010" name="Nature">
        <title>Genome sequencing and analysis of the model grass Brachypodium distachyon.</title>
        <authorList>
            <consortium name="International Brachypodium Initiative"/>
        </authorList>
    </citation>
    <scope>NUCLEOTIDE SEQUENCE [LARGE SCALE GENOMIC DNA]</scope>
    <source>
        <strain evidence="2 3">Bd21</strain>
    </source>
</reference>
<dbReference type="EnsemblPlants" id="KQJ82184">
    <property type="protein sequence ID" value="KQJ82184"/>
    <property type="gene ID" value="BRADI_5g07206v3"/>
</dbReference>
<organism evidence="2">
    <name type="scientific">Brachypodium distachyon</name>
    <name type="common">Purple false brome</name>
    <name type="synonym">Trachynia distachya</name>
    <dbReference type="NCBI Taxonomy" id="15368"/>
    <lineage>
        <taxon>Eukaryota</taxon>
        <taxon>Viridiplantae</taxon>
        <taxon>Streptophyta</taxon>
        <taxon>Embryophyta</taxon>
        <taxon>Tracheophyta</taxon>
        <taxon>Spermatophyta</taxon>
        <taxon>Magnoliopsida</taxon>
        <taxon>Liliopsida</taxon>
        <taxon>Poales</taxon>
        <taxon>Poaceae</taxon>
        <taxon>BOP clade</taxon>
        <taxon>Pooideae</taxon>
        <taxon>Stipodae</taxon>
        <taxon>Brachypodieae</taxon>
        <taxon>Brachypodium</taxon>
    </lineage>
</organism>
<evidence type="ECO:0000313" key="2">
    <source>
        <dbReference type="EMBL" id="KQJ82184.1"/>
    </source>
</evidence>
<reference evidence="3" key="3">
    <citation type="submission" date="2018-08" db="UniProtKB">
        <authorList>
            <consortium name="EnsemblPlants"/>
        </authorList>
    </citation>
    <scope>IDENTIFICATION</scope>
    <source>
        <strain evidence="3">cv. Bd21</strain>
    </source>
</reference>
<keyword evidence="1" id="KW-1133">Transmembrane helix</keyword>
<reference evidence="2" key="2">
    <citation type="submission" date="2017-06" db="EMBL/GenBank/DDBJ databases">
        <title>WGS assembly of Brachypodium distachyon.</title>
        <authorList>
            <consortium name="The International Brachypodium Initiative"/>
            <person name="Lucas S."/>
            <person name="Harmon-Smith M."/>
            <person name="Lail K."/>
            <person name="Tice H."/>
            <person name="Grimwood J."/>
            <person name="Bruce D."/>
            <person name="Barry K."/>
            <person name="Shu S."/>
            <person name="Lindquist E."/>
            <person name="Wang M."/>
            <person name="Pitluck S."/>
            <person name="Vogel J.P."/>
            <person name="Garvin D.F."/>
            <person name="Mockler T.C."/>
            <person name="Schmutz J."/>
            <person name="Rokhsar D."/>
            <person name="Bevan M.W."/>
        </authorList>
    </citation>
    <scope>NUCLEOTIDE SEQUENCE</scope>
    <source>
        <strain evidence="2">Bd21</strain>
    </source>
</reference>
<evidence type="ECO:0000256" key="1">
    <source>
        <dbReference type="SAM" id="Phobius"/>
    </source>
</evidence>
<accession>A0A0Q3I7W9</accession>
<dbReference type="InParanoid" id="A0A0Q3I7W9"/>
<keyword evidence="1" id="KW-0472">Membrane</keyword>
<dbReference type="Proteomes" id="UP000008810">
    <property type="component" value="Chromosome 5"/>
</dbReference>
<name>A0A0Q3I7W9_BRADI</name>
<dbReference type="EMBL" id="CM000884">
    <property type="protein sequence ID" value="KQJ82184.1"/>
    <property type="molecule type" value="Genomic_DNA"/>
</dbReference>
<evidence type="ECO:0008006" key="5">
    <source>
        <dbReference type="Google" id="ProtNLM"/>
    </source>
</evidence>
<dbReference type="Gramene" id="KQJ82184">
    <property type="protein sequence ID" value="KQJ82184"/>
    <property type="gene ID" value="BRADI_5g07206v3"/>
</dbReference>
<keyword evidence="4" id="KW-1185">Reference proteome</keyword>
<gene>
    <name evidence="2" type="ORF">BRADI_5g07206v3</name>
</gene>
<dbReference type="PANTHER" id="PTHR33994">
    <property type="entry name" value="OS04G0515000 PROTEIN"/>
    <property type="match status" value="1"/>
</dbReference>
<evidence type="ECO:0000313" key="3">
    <source>
        <dbReference type="EnsemblPlants" id="KQJ82184"/>
    </source>
</evidence>
<dbReference type="AlphaFoldDB" id="A0A0Q3I7W9"/>
<protein>
    <recommendedName>
        <fullName evidence="5">Late embryogenesis abundant protein LEA-2 subgroup domain-containing protein</fullName>
    </recommendedName>
</protein>
<keyword evidence="1" id="KW-0812">Transmembrane</keyword>
<proteinExistence type="predicted"/>
<dbReference type="OrthoDB" id="674857at2759"/>
<feature type="transmembrane region" description="Helical" evidence="1">
    <location>
        <begin position="7"/>
        <end position="28"/>
    </location>
</feature>
<dbReference type="FunCoup" id="A0A0Q3I7W9">
    <property type="interactions" value="9"/>
</dbReference>
<evidence type="ECO:0000313" key="4">
    <source>
        <dbReference type="Proteomes" id="UP000008810"/>
    </source>
</evidence>